<evidence type="ECO:0000313" key="2">
    <source>
        <dbReference type="Proteomes" id="UP001519295"/>
    </source>
</evidence>
<gene>
    <name evidence="1" type="ORF">JOF36_000760</name>
</gene>
<sequence>MTPPRRPVDVPTLAALADLIATIDRHRGALVNHRVGIGDPLGAEQVVTHALADLAVSHALADRLLWHRWLTVVEALTAGATFAEVAVACGLDIDEVQAGLRAWTDGQERSRAHYGSGGLSPAEADEVRALINGSGDGDR</sequence>
<protein>
    <submittedName>
        <fullName evidence="1">Uncharacterized protein</fullName>
    </submittedName>
</protein>
<evidence type="ECO:0000313" key="1">
    <source>
        <dbReference type="EMBL" id="MBP2365064.1"/>
    </source>
</evidence>
<dbReference type="Proteomes" id="UP001519295">
    <property type="component" value="Unassembled WGS sequence"/>
</dbReference>
<reference evidence="1 2" key="1">
    <citation type="submission" date="2021-03" db="EMBL/GenBank/DDBJ databases">
        <title>Sequencing the genomes of 1000 actinobacteria strains.</title>
        <authorList>
            <person name="Klenk H.-P."/>
        </authorList>
    </citation>
    <scope>NUCLEOTIDE SEQUENCE [LARGE SCALE GENOMIC DNA]</scope>
    <source>
        <strain evidence="1 2">DSM 45256</strain>
    </source>
</reference>
<comment type="caution">
    <text evidence="1">The sequence shown here is derived from an EMBL/GenBank/DDBJ whole genome shotgun (WGS) entry which is preliminary data.</text>
</comment>
<dbReference type="EMBL" id="JAGINU010000001">
    <property type="protein sequence ID" value="MBP2365064.1"/>
    <property type="molecule type" value="Genomic_DNA"/>
</dbReference>
<organism evidence="1 2">
    <name type="scientific">Pseudonocardia parietis</name>
    <dbReference type="NCBI Taxonomy" id="570936"/>
    <lineage>
        <taxon>Bacteria</taxon>
        <taxon>Bacillati</taxon>
        <taxon>Actinomycetota</taxon>
        <taxon>Actinomycetes</taxon>
        <taxon>Pseudonocardiales</taxon>
        <taxon>Pseudonocardiaceae</taxon>
        <taxon>Pseudonocardia</taxon>
    </lineage>
</organism>
<accession>A0ABS4VNC1</accession>
<name>A0ABS4VNC1_9PSEU</name>
<dbReference type="RefSeq" id="WP_210025031.1">
    <property type="nucleotide sequence ID" value="NZ_JAGINU010000001.1"/>
</dbReference>
<proteinExistence type="predicted"/>
<keyword evidence="2" id="KW-1185">Reference proteome</keyword>